<feature type="transmembrane region" description="Helical" evidence="1">
    <location>
        <begin position="72"/>
        <end position="91"/>
    </location>
</feature>
<evidence type="ECO:0000313" key="3">
    <source>
        <dbReference type="Proteomes" id="UP000292648"/>
    </source>
</evidence>
<proteinExistence type="predicted"/>
<organism evidence="2 3">
    <name type="scientific">Lactiplantibacillus paraplantarum</name>
    <dbReference type="NCBI Taxonomy" id="60520"/>
    <lineage>
        <taxon>Bacteria</taxon>
        <taxon>Bacillati</taxon>
        <taxon>Bacillota</taxon>
        <taxon>Bacilli</taxon>
        <taxon>Lactobacillales</taxon>
        <taxon>Lactobacillaceae</taxon>
        <taxon>Lactiplantibacillus</taxon>
    </lineage>
</organism>
<feature type="transmembrane region" description="Helical" evidence="1">
    <location>
        <begin position="98"/>
        <end position="118"/>
    </location>
</feature>
<feature type="transmembrane region" description="Helical" evidence="1">
    <location>
        <begin position="34"/>
        <end position="52"/>
    </location>
</feature>
<keyword evidence="1" id="KW-0812">Transmembrane</keyword>
<dbReference type="AlphaFoldDB" id="A0A4Q9Y1Y8"/>
<feature type="transmembrane region" description="Helical" evidence="1">
    <location>
        <begin position="6"/>
        <end position="22"/>
    </location>
</feature>
<comment type="caution">
    <text evidence="2">The sequence shown here is derived from an EMBL/GenBank/DDBJ whole genome shotgun (WGS) entry which is preliminary data.</text>
</comment>
<reference evidence="2 3" key="1">
    <citation type="submission" date="2019-01" db="EMBL/GenBank/DDBJ databases">
        <title>Draft genome sequence of Lactobacillus paraplantarum OSY-TC318, a Producer of the novel lantibiotic Paraplantaracin TC318.</title>
        <authorList>
            <person name="Hussein W.E."/>
            <person name="Huang E."/>
            <person name="Yousef A.E."/>
        </authorList>
    </citation>
    <scope>NUCLEOTIDE SEQUENCE [LARGE SCALE GENOMIC DNA]</scope>
    <source>
        <strain evidence="2 3">OSY-TC318</strain>
    </source>
</reference>
<evidence type="ECO:0000256" key="1">
    <source>
        <dbReference type="SAM" id="Phobius"/>
    </source>
</evidence>
<keyword evidence="1" id="KW-1133">Transmembrane helix</keyword>
<accession>A0A4Q9Y1Y8</accession>
<protein>
    <submittedName>
        <fullName evidence="2">Uncharacterized protein</fullName>
    </submittedName>
</protein>
<keyword evidence="1" id="KW-0472">Membrane</keyword>
<evidence type="ECO:0000313" key="2">
    <source>
        <dbReference type="EMBL" id="TBX45693.1"/>
    </source>
</evidence>
<dbReference type="EMBL" id="SEHH01000046">
    <property type="protein sequence ID" value="TBX45693.1"/>
    <property type="molecule type" value="Genomic_DNA"/>
</dbReference>
<sequence length="123" mass="13861">MLVVGIILVIGIVGTFVLRLRYHFRLSMGTITETAFACSLLNIGVFLLFILLGQLTGPVLFSEQAYLPIYRLLQGGLIPIIGIVLAIMGMVREKGLMNWWLLHFNILFLIFDVLLVWMDGYTS</sequence>
<name>A0A4Q9Y1Y8_9LACO</name>
<gene>
    <name evidence="2" type="ORF">EUZ87_05825</name>
</gene>
<dbReference type="Proteomes" id="UP000292648">
    <property type="component" value="Unassembled WGS sequence"/>
</dbReference>